<dbReference type="InterPro" id="IPR000120">
    <property type="entry name" value="Amidase"/>
</dbReference>
<dbReference type="Pfam" id="PF01425">
    <property type="entry name" value="Amidase"/>
    <property type="match status" value="1"/>
</dbReference>
<dbReference type="Proteomes" id="UP000199071">
    <property type="component" value="Unassembled WGS sequence"/>
</dbReference>
<dbReference type="PANTHER" id="PTHR11895">
    <property type="entry name" value="TRANSAMIDASE"/>
    <property type="match status" value="1"/>
</dbReference>
<dbReference type="InterPro" id="IPR020556">
    <property type="entry name" value="Amidase_CS"/>
</dbReference>
<dbReference type="EMBL" id="FMXQ01000009">
    <property type="protein sequence ID" value="SDB50526.1"/>
    <property type="molecule type" value="Genomic_DNA"/>
</dbReference>
<feature type="domain" description="Amidase" evidence="4">
    <location>
        <begin position="25"/>
        <end position="451"/>
    </location>
</feature>
<evidence type="ECO:0000256" key="3">
    <source>
        <dbReference type="ARBA" id="ARBA00021874"/>
    </source>
</evidence>
<dbReference type="Gene3D" id="3.90.1300.10">
    <property type="entry name" value="Amidase signature (AS) domain"/>
    <property type="match status" value="1"/>
</dbReference>
<dbReference type="STRING" id="665467.SAMN02982931_03939"/>
<dbReference type="PROSITE" id="PS00571">
    <property type="entry name" value="AMIDASES"/>
    <property type="match status" value="1"/>
</dbReference>
<sequence length="475" mass="51248">MDAYGSYDALGLAALVKSGEVTPLELVEEAISRIEALNPRLNAVIYRNFDDARRRATEELPAGPFQGVPYMIKELATMWEGVPQTNSSRYFKGFVAPADSEISARLKRAGVIHVGNTNAPEFGWALTTEPEMYGRTNNPWAEGISPGGSSGGSAAAVAARILPIAEASDAAGSIRGPASQCGLVGLKPSRGRSTLAPGQADFFYGAAHFLCVSRTVRDTAAFLDVTSGELPGDPYNTPPPARPWLEETRAEPGRLRIGFTVADPHGRPVHPEVATAVRNTAKLLESLGHHVEEHDMTIDADAAWKTYNRITAVQTAMVYDSVAPFIGHTVTPEEVSPTIFAIIERGRSLTGVEHSTDVEQQRLFSRAIASDIAAYDVFLAPTLTQPPRPFGFWDMSEPDIDAYNAKWTDAVYLYLFNISGQPAMSLPMHWSADGLPIGVQIVGRPTDEATLIRVGAQLEAAQPWIDRLPPICAGV</sequence>
<protein>
    <recommendedName>
        <fullName evidence="3">Indoleacetamide hydrolase</fullName>
    </recommendedName>
</protein>
<proteinExistence type="inferred from homology"/>
<gene>
    <name evidence="5" type="ORF">SAMN02982931_03939</name>
</gene>
<keyword evidence="6" id="KW-1185">Reference proteome</keyword>
<organism evidence="5 6">
    <name type="scientific">Bauldia litoralis</name>
    <dbReference type="NCBI Taxonomy" id="665467"/>
    <lineage>
        <taxon>Bacteria</taxon>
        <taxon>Pseudomonadati</taxon>
        <taxon>Pseudomonadota</taxon>
        <taxon>Alphaproteobacteria</taxon>
        <taxon>Hyphomicrobiales</taxon>
        <taxon>Kaistiaceae</taxon>
        <taxon>Bauldia</taxon>
    </lineage>
</organism>
<evidence type="ECO:0000313" key="6">
    <source>
        <dbReference type="Proteomes" id="UP000199071"/>
    </source>
</evidence>
<dbReference type="SUPFAM" id="SSF75304">
    <property type="entry name" value="Amidase signature (AS) enzymes"/>
    <property type="match status" value="1"/>
</dbReference>
<dbReference type="PANTHER" id="PTHR11895:SF7">
    <property type="entry name" value="GLUTAMYL-TRNA(GLN) AMIDOTRANSFERASE SUBUNIT A, MITOCHONDRIAL"/>
    <property type="match status" value="1"/>
</dbReference>
<evidence type="ECO:0000256" key="1">
    <source>
        <dbReference type="ARBA" id="ARBA00003871"/>
    </source>
</evidence>
<dbReference type="GO" id="GO:0003824">
    <property type="term" value="F:catalytic activity"/>
    <property type="evidence" value="ECO:0007669"/>
    <property type="project" value="InterPro"/>
</dbReference>
<evidence type="ECO:0000313" key="5">
    <source>
        <dbReference type="EMBL" id="SDB50526.1"/>
    </source>
</evidence>
<dbReference type="RefSeq" id="WP_244521348.1">
    <property type="nucleotide sequence ID" value="NZ_FMXQ01000009.1"/>
</dbReference>
<dbReference type="AlphaFoldDB" id="A0A1G6DZG4"/>
<dbReference type="InterPro" id="IPR036928">
    <property type="entry name" value="AS_sf"/>
</dbReference>
<comment type="similarity">
    <text evidence="2">Belongs to the amidase family.</text>
</comment>
<accession>A0A1G6DZG4</accession>
<dbReference type="InterPro" id="IPR023631">
    <property type="entry name" value="Amidase_dom"/>
</dbReference>
<comment type="function">
    <text evidence="1">Hydrolyzes indole-3-acetamide (IAM) into indole-3-acetic acid (IAA).</text>
</comment>
<name>A0A1G6DZG4_9HYPH</name>
<evidence type="ECO:0000259" key="4">
    <source>
        <dbReference type="Pfam" id="PF01425"/>
    </source>
</evidence>
<reference evidence="5 6" key="1">
    <citation type="submission" date="2016-10" db="EMBL/GenBank/DDBJ databases">
        <authorList>
            <person name="de Groot N.N."/>
        </authorList>
    </citation>
    <scope>NUCLEOTIDE SEQUENCE [LARGE SCALE GENOMIC DNA]</scope>
    <source>
        <strain evidence="5 6">ATCC 35022</strain>
    </source>
</reference>
<evidence type="ECO:0000256" key="2">
    <source>
        <dbReference type="ARBA" id="ARBA00009199"/>
    </source>
</evidence>